<dbReference type="SMART" id="SM00065">
    <property type="entry name" value="GAF"/>
    <property type="match status" value="1"/>
</dbReference>
<dbReference type="Gene3D" id="3.30.70.270">
    <property type="match status" value="1"/>
</dbReference>
<dbReference type="SUPFAM" id="SSF55073">
    <property type="entry name" value="Nucleotide cyclase"/>
    <property type="match status" value="1"/>
</dbReference>
<accession>A0A652YWQ8</accession>
<proteinExistence type="predicted"/>
<dbReference type="InterPro" id="IPR001633">
    <property type="entry name" value="EAL_dom"/>
</dbReference>
<protein>
    <submittedName>
        <fullName evidence="1">Diguanylate cyclase/phosphodiesterase with GAF sensor</fullName>
    </submittedName>
</protein>
<dbReference type="Gene3D" id="3.30.450.40">
    <property type="match status" value="1"/>
</dbReference>
<dbReference type="PROSITE" id="PS50887">
    <property type="entry name" value="GGDEF"/>
    <property type="match status" value="1"/>
</dbReference>
<organism evidence="1">
    <name type="scientific">Nocardia globerula</name>
    <dbReference type="NCBI Taxonomy" id="1818"/>
    <lineage>
        <taxon>Bacteria</taxon>
        <taxon>Bacillati</taxon>
        <taxon>Actinomycetota</taxon>
        <taxon>Actinomycetes</taxon>
        <taxon>Mycobacteriales</taxon>
        <taxon>Nocardiaceae</taxon>
        <taxon>Nocardia</taxon>
    </lineage>
</organism>
<name>A0A652YWQ8_NOCGL</name>
<dbReference type="AlphaFoldDB" id="A0A652YWQ8"/>
<dbReference type="InterPro" id="IPR003018">
    <property type="entry name" value="GAF"/>
</dbReference>
<dbReference type="CDD" id="cd01948">
    <property type="entry name" value="EAL"/>
    <property type="match status" value="1"/>
</dbReference>
<dbReference type="InterPro" id="IPR029787">
    <property type="entry name" value="Nucleotide_cyclase"/>
</dbReference>
<dbReference type="SUPFAM" id="SSF55781">
    <property type="entry name" value="GAF domain-like"/>
    <property type="match status" value="1"/>
</dbReference>
<sequence>MDGRSLEQLVTDVAGRLMPADSTTSVAAATEVLRDLVEYFGVDVSFLRRNDHTIGATVLVAEWPQRQDVPDPDPLGVVYFRDADPVFAAAENAREAVIIRPEPSGYQDRIRSGAGVVETSMAAVPLLSGPVTTGVLGFIKFGDREWSTREINALNAIATLFAQLQARVAAEGRLRYLADHDELTGLSNRRMLLGELERRLQPGESGPVALLFLDVDRLKVVNDLLGHNAGDAFIHELGNRLEGRFPDDVVVRLGGDEFVIVMSEPMDANAAEVVAREAQLVASTPISLGTEEVGRSVSIGIAVAKPGECSVGELLRCADEAVLTAKSDGGNAVVVCSDEMRAANDDHAEMEMHLRAAIRDGQLEVYYQPVVDLESGAISGVEALVRWNHPVRGVLQPDSFIDIAEAANLSGELGRQVLREACRQLAQWNAMISGTPLFMCVNVSPAQLITSDFVDSVAIELETHGLLGSSLCIEITERAVMHDLAHVLVTLRGLEELGVRIALDDFGTGYSSLAQLKVLPVDTVKIDRGFVHELGIDHDDLAIVHSIVGLADSFGLDVVAEGVDSGRAAQILLDLGCRYAQGFLFSPPVKSDRIAAMLRAGRRSSPPLRVTTLTPSHP</sequence>
<dbReference type="PANTHER" id="PTHR44757:SF2">
    <property type="entry name" value="BIOFILM ARCHITECTURE MAINTENANCE PROTEIN MBAA"/>
    <property type="match status" value="1"/>
</dbReference>
<reference evidence="1" key="1">
    <citation type="submission" date="2019-07" db="EMBL/GenBank/DDBJ databases">
        <title>Genomic Encyclopedia of Type Strains, Phase IV (KMG-IV): sequencing the most valuable type-strain genomes for metagenomic binning, comparative biology and taxonomic classification.</title>
        <authorList>
            <person name="Goeker M."/>
        </authorList>
    </citation>
    <scope>NUCLEOTIDE SEQUENCE</scope>
    <source>
        <strain evidence="1">DSM 44596</strain>
    </source>
</reference>
<dbReference type="Gene3D" id="3.20.20.450">
    <property type="entry name" value="EAL domain"/>
    <property type="match status" value="1"/>
</dbReference>
<dbReference type="SMART" id="SM00052">
    <property type="entry name" value="EAL"/>
    <property type="match status" value="1"/>
</dbReference>
<dbReference type="CDD" id="cd01949">
    <property type="entry name" value="GGDEF"/>
    <property type="match status" value="1"/>
</dbReference>
<dbReference type="InterPro" id="IPR000160">
    <property type="entry name" value="GGDEF_dom"/>
</dbReference>
<dbReference type="InterPro" id="IPR052155">
    <property type="entry name" value="Biofilm_reg_signaling"/>
</dbReference>
<dbReference type="Pfam" id="PF00990">
    <property type="entry name" value="GGDEF"/>
    <property type="match status" value="1"/>
</dbReference>
<dbReference type="PANTHER" id="PTHR44757">
    <property type="entry name" value="DIGUANYLATE CYCLASE DGCP"/>
    <property type="match status" value="1"/>
</dbReference>
<comment type="caution">
    <text evidence="1">The sequence shown here is derived from an EMBL/GenBank/DDBJ whole genome shotgun (WGS) entry which is preliminary data.</text>
</comment>
<dbReference type="PROSITE" id="PS50883">
    <property type="entry name" value="EAL"/>
    <property type="match status" value="1"/>
</dbReference>
<evidence type="ECO:0000313" key="1">
    <source>
        <dbReference type="EMBL" id="TYQ08109.1"/>
    </source>
</evidence>
<dbReference type="Pfam" id="PF00563">
    <property type="entry name" value="EAL"/>
    <property type="match status" value="1"/>
</dbReference>
<dbReference type="SMART" id="SM00267">
    <property type="entry name" value="GGDEF"/>
    <property type="match status" value="1"/>
</dbReference>
<dbReference type="EMBL" id="VNIQ01000001">
    <property type="protein sequence ID" value="TYQ08109.1"/>
    <property type="molecule type" value="Genomic_DNA"/>
</dbReference>
<dbReference type="InterPro" id="IPR043128">
    <property type="entry name" value="Rev_trsase/Diguanyl_cyclase"/>
</dbReference>
<dbReference type="NCBIfam" id="TIGR00254">
    <property type="entry name" value="GGDEF"/>
    <property type="match status" value="1"/>
</dbReference>
<dbReference type="InterPro" id="IPR035919">
    <property type="entry name" value="EAL_sf"/>
</dbReference>
<dbReference type="InterPro" id="IPR029016">
    <property type="entry name" value="GAF-like_dom_sf"/>
</dbReference>
<dbReference type="SUPFAM" id="SSF141868">
    <property type="entry name" value="EAL domain-like"/>
    <property type="match status" value="1"/>
</dbReference>
<gene>
    <name evidence="1" type="ORF">FNL38_101480</name>
</gene>